<dbReference type="OrthoDB" id="428577at2759"/>
<dbReference type="InterPro" id="IPR029071">
    <property type="entry name" value="Ubiquitin-like_domsf"/>
</dbReference>
<dbReference type="Gene3D" id="3.10.20.90">
    <property type="entry name" value="Phosphatidylinositol 3-kinase Catalytic Subunit, Chain A, domain 1"/>
    <property type="match status" value="1"/>
</dbReference>
<name>A0A4P9W2U1_9FUNG</name>
<reference evidence="3" key="1">
    <citation type="journal article" date="2018" name="Nat. Microbiol.">
        <title>Leveraging single-cell genomics to expand the fungal tree of life.</title>
        <authorList>
            <person name="Ahrendt S.R."/>
            <person name="Quandt C.A."/>
            <person name="Ciobanu D."/>
            <person name="Clum A."/>
            <person name="Salamov A."/>
            <person name="Andreopoulos B."/>
            <person name="Cheng J.F."/>
            <person name="Woyke T."/>
            <person name="Pelin A."/>
            <person name="Henrissat B."/>
            <person name="Reynolds N.K."/>
            <person name="Benny G.L."/>
            <person name="Smith M.E."/>
            <person name="James T.Y."/>
            <person name="Grigoriev I.V."/>
        </authorList>
    </citation>
    <scope>NUCLEOTIDE SEQUENCE [LARGE SCALE GENOMIC DNA]</scope>
</reference>
<dbReference type="EMBL" id="KZ998828">
    <property type="protein sequence ID" value="RKO85705.1"/>
    <property type="molecule type" value="Genomic_DNA"/>
</dbReference>
<dbReference type="SMART" id="SM00213">
    <property type="entry name" value="UBQ"/>
    <property type="match status" value="1"/>
</dbReference>
<dbReference type="AlphaFoldDB" id="A0A4P9W2U1"/>
<dbReference type="InterPro" id="IPR000626">
    <property type="entry name" value="Ubiquitin-like_dom"/>
</dbReference>
<evidence type="ECO:0000259" key="1">
    <source>
        <dbReference type="PROSITE" id="PS50053"/>
    </source>
</evidence>
<sequence>MTRRALGLGSRECLSASSHFHVKSLECACGDFGWTGVREQTLIGALVCPLSLDDNQDFRIARSMRIFVKTLTGKIFPVQVKSFDTIANVKVQQKDGNPPSHQRLIFAGCQLENQRRLYDYSIGEDITIQFVLRMRGC</sequence>
<dbReference type="InterPro" id="IPR019956">
    <property type="entry name" value="Ubiquitin_dom"/>
</dbReference>
<protein>
    <submittedName>
        <fullName evidence="2">Ubiquitin-related domain-containing protein</fullName>
    </submittedName>
</protein>
<evidence type="ECO:0000313" key="2">
    <source>
        <dbReference type="EMBL" id="RKO85705.1"/>
    </source>
</evidence>
<dbReference type="SUPFAM" id="SSF54236">
    <property type="entry name" value="Ubiquitin-like"/>
    <property type="match status" value="1"/>
</dbReference>
<dbReference type="PRINTS" id="PR00348">
    <property type="entry name" value="UBIQUITIN"/>
</dbReference>
<dbReference type="InterPro" id="IPR050158">
    <property type="entry name" value="Ubiquitin_ubiquitin-like"/>
</dbReference>
<organism evidence="2 3">
    <name type="scientific">Blyttiomyces helicus</name>
    <dbReference type="NCBI Taxonomy" id="388810"/>
    <lineage>
        <taxon>Eukaryota</taxon>
        <taxon>Fungi</taxon>
        <taxon>Fungi incertae sedis</taxon>
        <taxon>Chytridiomycota</taxon>
        <taxon>Chytridiomycota incertae sedis</taxon>
        <taxon>Chytridiomycetes</taxon>
        <taxon>Chytridiomycetes incertae sedis</taxon>
        <taxon>Blyttiomyces</taxon>
    </lineage>
</organism>
<dbReference type="PANTHER" id="PTHR10666">
    <property type="entry name" value="UBIQUITIN"/>
    <property type="match status" value="1"/>
</dbReference>
<gene>
    <name evidence="2" type="ORF">BDK51DRAFT_22326</name>
</gene>
<keyword evidence="3" id="KW-1185">Reference proteome</keyword>
<dbReference type="Proteomes" id="UP000269721">
    <property type="component" value="Unassembled WGS sequence"/>
</dbReference>
<proteinExistence type="predicted"/>
<dbReference type="PROSITE" id="PS50053">
    <property type="entry name" value="UBIQUITIN_2"/>
    <property type="match status" value="1"/>
</dbReference>
<accession>A0A4P9W2U1</accession>
<evidence type="ECO:0000313" key="3">
    <source>
        <dbReference type="Proteomes" id="UP000269721"/>
    </source>
</evidence>
<dbReference type="Pfam" id="PF00240">
    <property type="entry name" value="ubiquitin"/>
    <property type="match status" value="1"/>
</dbReference>
<feature type="domain" description="Ubiquitin-like" evidence="1">
    <location>
        <begin position="64"/>
        <end position="137"/>
    </location>
</feature>